<dbReference type="EMBL" id="KL250537">
    <property type="protein sequence ID" value="KGB33205.1"/>
    <property type="molecule type" value="Genomic_DNA"/>
</dbReference>
<evidence type="ECO:0000313" key="1">
    <source>
        <dbReference type="EMBL" id="KGB33205.1"/>
    </source>
</evidence>
<sequence length="58" mass="6534">MVTRMLRTNDTSSLIYEPNRTAHIKSRGLVLFGTNHRNNLNPGVQHSSSVNAEIFLKP</sequence>
<protein>
    <submittedName>
        <fullName evidence="1">Uncharacterized protein</fullName>
    </submittedName>
</protein>
<reference evidence="1" key="1">
    <citation type="journal article" date="2012" name="Nat. Genet.">
        <title>Whole-genome sequence of Schistosoma haematobium.</title>
        <authorList>
            <person name="Young N.D."/>
            <person name="Jex A.R."/>
            <person name="Li B."/>
            <person name="Liu S."/>
            <person name="Yang L."/>
            <person name="Xiong Z."/>
            <person name="Li Y."/>
            <person name="Cantacessi C."/>
            <person name="Hall R.S."/>
            <person name="Xu X."/>
            <person name="Chen F."/>
            <person name="Wu X."/>
            <person name="Zerlotini A."/>
            <person name="Oliveira G."/>
            <person name="Hofmann A."/>
            <person name="Zhang G."/>
            <person name="Fang X."/>
            <person name="Kang Y."/>
            <person name="Campbell B.E."/>
            <person name="Loukas A."/>
            <person name="Ranganathan S."/>
            <person name="Rollinson D."/>
            <person name="Rinaldi G."/>
            <person name="Brindley P.J."/>
            <person name="Yang H."/>
            <person name="Wang J."/>
            <person name="Wang J."/>
            <person name="Gasser R.B."/>
        </authorList>
    </citation>
    <scope>NUCLEOTIDE SEQUENCE [LARGE SCALE GENOMIC DNA]</scope>
</reference>
<gene>
    <name evidence="1" type="ORF">MS3_01359</name>
</gene>
<organism evidence="1">
    <name type="scientific">Schistosoma haematobium</name>
    <name type="common">Blood fluke</name>
    <dbReference type="NCBI Taxonomy" id="6185"/>
    <lineage>
        <taxon>Eukaryota</taxon>
        <taxon>Metazoa</taxon>
        <taxon>Spiralia</taxon>
        <taxon>Lophotrochozoa</taxon>
        <taxon>Platyhelminthes</taxon>
        <taxon>Trematoda</taxon>
        <taxon>Digenea</taxon>
        <taxon>Strigeidida</taxon>
        <taxon>Schistosomatoidea</taxon>
        <taxon>Schistosomatidae</taxon>
        <taxon>Schistosoma</taxon>
    </lineage>
</organism>
<name>A0A094ZFI6_SCHHA</name>
<dbReference type="AlphaFoldDB" id="A0A094ZFI6"/>
<proteinExistence type="predicted"/>
<accession>A0A094ZFI6</accession>